<evidence type="ECO:0000256" key="6">
    <source>
        <dbReference type="ARBA" id="ARBA00023136"/>
    </source>
</evidence>
<evidence type="ECO:0000313" key="9">
    <source>
        <dbReference type="Proteomes" id="UP000051015"/>
    </source>
</evidence>
<evidence type="ECO:0000313" key="8">
    <source>
        <dbReference type="EMBL" id="KRM96887.1"/>
    </source>
</evidence>
<feature type="transmembrane region" description="Helical" evidence="7">
    <location>
        <begin position="458"/>
        <end position="479"/>
    </location>
</feature>
<evidence type="ECO:0000256" key="7">
    <source>
        <dbReference type="SAM" id="Phobius"/>
    </source>
</evidence>
<evidence type="ECO:0000256" key="4">
    <source>
        <dbReference type="ARBA" id="ARBA00022692"/>
    </source>
</evidence>
<dbReference type="STRING" id="1423725.FC19_GL000414"/>
<dbReference type="InterPro" id="IPR050367">
    <property type="entry name" value="APC_superfamily"/>
</dbReference>
<organism evidence="8 9">
    <name type="scientific">Liquorilactobacillus aquaticus DSM 21051</name>
    <dbReference type="NCBI Taxonomy" id="1423725"/>
    <lineage>
        <taxon>Bacteria</taxon>
        <taxon>Bacillati</taxon>
        <taxon>Bacillota</taxon>
        <taxon>Bacilli</taxon>
        <taxon>Lactobacillales</taxon>
        <taxon>Lactobacillaceae</taxon>
        <taxon>Liquorilactobacillus</taxon>
    </lineage>
</organism>
<dbReference type="GO" id="GO:0022857">
    <property type="term" value="F:transmembrane transporter activity"/>
    <property type="evidence" value="ECO:0007669"/>
    <property type="project" value="InterPro"/>
</dbReference>
<evidence type="ECO:0000256" key="5">
    <source>
        <dbReference type="ARBA" id="ARBA00022989"/>
    </source>
</evidence>
<dbReference type="Gene3D" id="1.20.1740.10">
    <property type="entry name" value="Amino acid/polyamine transporter I"/>
    <property type="match status" value="1"/>
</dbReference>
<dbReference type="InterPro" id="IPR002293">
    <property type="entry name" value="AA/rel_permease1"/>
</dbReference>
<feature type="transmembrane region" description="Helical" evidence="7">
    <location>
        <begin position="381"/>
        <end position="405"/>
    </location>
</feature>
<feature type="transmembrane region" description="Helical" evidence="7">
    <location>
        <begin position="499"/>
        <end position="518"/>
    </location>
</feature>
<dbReference type="Pfam" id="PF13520">
    <property type="entry name" value="AA_permease_2"/>
    <property type="match status" value="1"/>
</dbReference>
<evidence type="ECO:0000256" key="1">
    <source>
        <dbReference type="ARBA" id="ARBA00004651"/>
    </source>
</evidence>
<dbReference type="GO" id="GO:0005886">
    <property type="term" value="C:plasma membrane"/>
    <property type="evidence" value="ECO:0007669"/>
    <property type="project" value="UniProtKB-SubCell"/>
</dbReference>
<keyword evidence="6 7" id="KW-0472">Membrane</keyword>
<keyword evidence="9" id="KW-1185">Reference proteome</keyword>
<accession>A0A0R2CYV0</accession>
<dbReference type="PANTHER" id="PTHR42770">
    <property type="entry name" value="AMINO ACID TRANSPORTER-RELATED"/>
    <property type="match status" value="1"/>
</dbReference>
<evidence type="ECO:0000256" key="2">
    <source>
        <dbReference type="ARBA" id="ARBA00022448"/>
    </source>
</evidence>
<feature type="transmembrane region" description="Helical" evidence="7">
    <location>
        <begin position="353"/>
        <end position="375"/>
    </location>
</feature>
<name>A0A0R2CYV0_9LACO</name>
<feature type="transmembrane region" description="Helical" evidence="7">
    <location>
        <begin position="524"/>
        <end position="542"/>
    </location>
</feature>
<sequence length="547" mass="61495">MIKGLHFKQEREKLDNLEKNRHYISWPVLALMAFVTVIGFDDIIYNFKNQGMGVITSWILMLFLYVIPYSLMVGQLGSIFNQEGGGLSSWIRGTNGEFLGYFTAWTYWAASIPYVVDTANSVVIGLGWAIEGSGKFQDTMSNGQFALWTLLVFVVFIMVQSRFKRSLELLSSIGGIAMFGMTVLFVIMALSSLGLGGHIATQPMNLSAIVPKFDLKYLTTVGLLIYAVNGCELIAPFVTKMKNPRREFPKSMLMLVIMTAFLTIFGSFALGIFFDAHHLPNDLKMNGSYYAFQALGQQYHVGNLFMYLFAWTEVVYLAALLSVLLDAMTRMLISDTGRRYMPQFLRKTNRAGLPINGYLLTCLLSGFILFLGIFLPEMNDVFNWLLNLNGIISPGVTCWIFYAFMRVRKNPKQYPSEYVFIKNNRLAWWIGLWALIITAIATVFGIAPQDVAEFSPIWWHELVINIGAIIVLIGLGAVLPVITKREEKYGVAFSKSQCFTMLLLTITTMILSVIVGSTKLVERNLIVVGIIVCGFVVVYLVGKRRPQ</sequence>
<feature type="transmembrane region" description="Helical" evidence="7">
    <location>
        <begin position="52"/>
        <end position="71"/>
    </location>
</feature>
<feature type="transmembrane region" description="Helical" evidence="7">
    <location>
        <begin position="251"/>
        <end position="274"/>
    </location>
</feature>
<keyword evidence="5 7" id="KW-1133">Transmembrane helix</keyword>
<protein>
    <submittedName>
        <fullName evidence="8">APC family amino acid transporter</fullName>
    </submittedName>
</protein>
<comment type="caution">
    <text evidence="8">The sequence shown here is derived from an EMBL/GenBank/DDBJ whole genome shotgun (WGS) entry which is preliminary data.</text>
</comment>
<dbReference type="Proteomes" id="UP000051015">
    <property type="component" value="Unassembled WGS sequence"/>
</dbReference>
<feature type="transmembrane region" description="Helical" evidence="7">
    <location>
        <begin position="314"/>
        <end position="333"/>
    </location>
</feature>
<dbReference type="PATRIC" id="fig|1423725.3.peg.426"/>
<feature type="transmembrane region" description="Helical" evidence="7">
    <location>
        <begin position="145"/>
        <end position="163"/>
    </location>
</feature>
<keyword evidence="2" id="KW-0813">Transport</keyword>
<dbReference type="EMBL" id="AYZD01000011">
    <property type="protein sequence ID" value="KRM96887.1"/>
    <property type="molecule type" value="Genomic_DNA"/>
</dbReference>
<dbReference type="AlphaFoldDB" id="A0A0R2CYV0"/>
<gene>
    <name evidence="8" type="ORF">FC19_GL000414</name>
</gene>
<reference evidence="8 9" key="1">
    <citation type="journal article" date="2015" name="Genome Announc.">
        <title>Expanding the biotechnology potential of lactobacilli through comparative genomics of 213 strains and associated genera.</title>
        <authorList>
            <person name="Sun Z."/>
            <person name="Harris H.M."/>
            <person name="McCann A."/>
            <person name="Guo C."/>
            <person name="Argimon S."/>
            <person name="Zhang W."/>
            <person name="Yang X."/>
            <person name="Jeffery I.B."/>
            <person name="Cooney J.C."/>
            <person name="Kagawa T.F."/>
            <person name="Liu W."/>
            <person name="Song Y."/>
            <person name="Salvetti E."/>
            <person name="Wrobel A."/>
            <person name="Rasinkangas P."/>
            <person name="Parkhill J."/>
            <person name="Rea M.C."/>
            <person name="O'Sullivan O."/>
            <person name="Ritari J."/>
            <person name="Douillard F.P."/>
            <person name="Paul Ross R."/>
            <person name="Yang R."/>
            <person name="Briner A.E."/>
            <person name="Felis G.E."/>
            <person name="de Vos W.M."/>
            <person name="Barrangou R."/>
            <person name="Klaenhammer T.R."/>
            <person name="Caufield P.W."/>
            <person name="Cui Y."/>
            <person name="Zhang H."/>
            <person name="O'Toole P.W."/>
        </authorList>
    </citation>
    <scope>NUCLEOTIDE SEQUENCE [LARGE SCALE GENOMIC DNA]</scope>
    <source>
        <strain evidence="8 9">DSM 21051</strain>
    </source>
</reference>
<comment type="subcellular location">
    <subcellularLocation>
        <location evidence="1">Cell membrane</location>
        <topology evidence="1">Multi-pass membrane protein</topology>
    </subcellularLocation>
</comment>
<feature type="transmembrane region" description="Helical" evidence="7">
    <location>
        <begin position="426"/>
        <end position="446"/>
    </location>
</feature>
<proteinExistence type="predicted"/>
<evidence type="ECO:0000256" key="3">
    <source>
        <dbReference type="ARBA" id="ARBA00022475"/>
    </source>
</evidence>
<keyword evidence="4 7" id="KW-0812">Transmembrane</keyword>
<dbReference type="PIRSF" id="PIRSF006060">
    <property type="entry name" value="AA_transporter"/>
    <property type="match status" value="1"/>
</dbReference>
<dbReference type="PANTHER" id="PTHR42770:SF15">
    <property type="entry name" value="GLUTAMATE_GAMMA-AMINOBUTYRATE ANTIPORTER-RELATED"/>
    <property type="match status" value="1"/>
</dbReference>
<keyword evidence="3" id="KW-1003">Cell membrane</keyword>
<feature type="transmembrane region" description="Helical" evidence="7">
    <location>
        <begin position="175"/>
        <end position="197"/>
    </location>
</feature>
<feature type="transmembrane region" description="Helical" evidence="7">
    <location>
        <begin position="23"/>
        <end position="40"/>
    </location>
</feature>
<feature type="transmembrane region" description="Helical" evidence="7">
    <location>
        <begin position="217"/>
        <end position="239"/>
    </location>
</feature>